<accession>A0ABP2X4C2</accession>
<sequence>MGINPSGHSRNNNNDLWISGAHNQHEDVQDAGNSSSGVVGSHNISTQNNTRESSGFLSRVTSAVRNFFSSIFGSSSSRANSRASTPTPPEVSSRRSSVSSFASSMDISDSEAERMSFSSFGLGESKEKSTSSSSLDSARSTEGAARGLQKKGYKQGIKVDIPKVPDRASGPKRPNTPPPPPPTSSSVRTTPRGVNLASSVTTSSASQAASESSARPLKRKAPQPPAGGPPKAKLQRQDSSASISSSGSSDSVTSRSSEEVSAGIADKLKAELEAHHKTKQEQLTRLSDQIRERWTNHENEEPVAYKLACLQTVTSRLGQARLEAQQEMSVLRPGIHEFPLKTAISLSRSIWDLGEKEQRQDGESVLLPLLVRMGLEGPKLGHNEDFVNYVDQLIDEYGDLDENYDWKDSLQSLARDLNSLKEVNPNGMKKFWSSFAGKGEITVRTLANRYASANVGKYDPSSVQVERRWNAGALDLMKFLSSEAYVKTTSILAYDAFTVSEG</sequence>
<organism evidence="2 3">
    <name type="scientific">Chlamydia psittaci 99DC5</name>
    <dbReference type="NCBI Taxonomy" id="1112251"/>
    <lineage>
        <taxon>Bacteria</taxon>
        <taxon>Pseudomonadati</taxon>
        <taxon>Chlamydiota</taxon>
        <taxon>Chlamydiia</taxon>
        <taxon>Chlamydiales</taxon>
        <taxon>Chlamydiaceae</taxon>
        <taxon>Chlamydia/Chlamydophila group</taxon>
        <taxon>Chlamydia</taxon>
    </lineage>
</organism>
<evidence type="ECO:0000313" key="3">
    <source>
        <dbReference type="Proteomes" id="UP000014627"/>
    </source>
</evidence>
<proteinExistence type="predicted"/>
<dbReference type="EMBL" id="ATLC01000045">
    <property type="protein sequence ID" value="EPJ28420.1"/>
    <property type="molecule type" value="Genomic_DNA"/>
</dbReference>
<feature type="compositionally biased region" description="Low complexity" evidence="1">
    <location>
        <begin position="94"/>
        <end position="107"/>
    </location>
</feature>
<reference evidence="2 3" key="1">
    <citation type="submission" date="2013-04" db="EMBL/GenBank/DDBJ databases">
        <title>Genome sequence of Chlamydia psittaci 99DC5.</title>
        <authorList>
            <person name="Huot-Creasy H."/>
            <person name="McCracken C.L."/>
            <person name="Humphries M."/>
            <person name="Sachse K."/>
            <person name="Laroucau K."/>
            <person name="Bavoil P."/>
            <person name="Myers G.S."/>
        </authorList>
    </citation>
    <scope>NUCLEOTIDE SEQUENCE [LARGE SCALE GENOMIC DNA]</scope>
    <source>
        <strain evidence="2 3">99DC5</strain>
    </source>
</reference>
<dbReference type="Proteomes" id="UP000014627">
    <property type="component" value="Unassembled WGS sequence"/>
</dbReference>
<feature type="region of interest" description="Disordered" evidence="1">
    <location>
        <begin position="74"/>
        <end position="262"/>
    </location>
</feature>
<dbReference type="RefSeq" id="WP_016981714.1">
    <property type="nucleotide sequence ID" value="NZ_KE356190.1"/>
</dbReference>
<feature type="compositionally biased region" description="Low complexity" evidence="1">
    <location>
        <begin position="130"/>
        <end position="141"/>
    </location>
</feature>
<feature type="region of interest" description="Disordered" evidence="1">
    <location>
        <begin position="26"/>
        <end position="54"/>
    </location>
</feature>
<comment type="caution">
    <text evidence="2">The sequence shown here is derived from an EMBL/GenBank/DDBJ whole genome shotgun (WGS) entry which is preliminary data.</text>
</comment>
<feature type="compositionally biased region" description="Low complexity" evidence="1">
    <location>
        <begin position="184"/>
        <end position="214"/>
    </location>
</feature>
<dbReference type="NCBIfam" id="NF046087">
    <property type="entry name" value="T3SS_scaff_SemD"/>
    <property type="match status" value="1"/>
</dbReference>
<protein>
    <submittedName>
        <fullName evidence="2">Uncharacterized protein</fullName>
    </submittedName>
</protein>
<feature type="compositionally biased region" description="Pro residues" evidence="1">
    <location>
        <begin position="174"/>
        <end position="183"/>
    </location>
</feature>
<name>A0ABP2X4C2_CHLPS</name>
<feature type="compositionally biased region" description="Low complexity" evidence="1">
    <location>
        <begin position="74"/>
        <end position="84"/>
    </location>
</feature>
<evidence type="ECO:0000313" key="2">
    <source>
        <dbReference type="EMBL" id="EPJ28420.1"/>
    </source>
</evidence>
<gene>
    <name evidence="2" type="ORF">CP99DC5_0487</name>
</gene>
<feature type="compositionally biased region" description="Polar residues" evidence="1">
    <location>
        <begin position="42"/>
        <end position="54"/>
    </location>
</feature>
<evidence type="ECO:0000256" key="1">
    <source>
        <dbReference type="SAM" id="MobiDB-lite"/>
    </source>
</evidence>
<keyword evidence="3" id="KW-1185">Reference proteome</keyword>
<feature type="compositionally biased region" description="Low complexity" evidence="1">
    <location>
        <begin position="229"/>
        <end position="262"/>
    </location>
</feature>